<protein>
    <submittedName>
        <fullName evidence="2">Uncharacterized protein</fullName>
    </submittedName>
</protein>
<evidence type="ECO:0000313" key="2">
    <source>
        <dbReference type="EMBL" id="THV69252.1"/>
    </source>
</evidence>
<accession>A0A4S8SFC5</accession>
<feature type="region of interest" description="Disordered" evidence="1">
    <location>
        <begin position="151"/>
        <end position="213"/>
    </location>
</feature>
<reference evidence="2 3" key="1">
    <citation type="submission" date="2018-10" db="EMBL/GenBank/DDBJ databases">
        <title>Fifty Aureobasidium pullulans genomes reveal a recombining polyextremotolerant generalist.</title>
        <authorList>
            <person name="Gostincar C."/>
            <person name="Turk M."/>
            <person name="Zajc J."/>
            <person name="Gunde-Cimerman N."/>
        </authorList>
    </citation>
    <scope>NUCLEOTIDE SEQUENCE [LARGE SCALE GENOMIC DNA]</scope>
    <source>
        <strain evidence="2 3">EXF-11900</strain>
    </source>
</reference>
<comment type="caution">
    <text evidence="2">The sequence shown here is derived from an EMBL/GenBank/DDBJ whole genome shotgun (WGS) entry which is preliminary data.</text>
</comment>
<organism evidence="2 3">
    <name type="scientific">Aureobasidium pullulans</name>
    <name type="common">Black yeast</name>
    <name type="synonym">Pullularia pullulans</name>
    <dbReference type="NCBI Taxonomy" id="5580"/>
    <lineage>
        <taxon>Eukaryota</taxon>
        <taxon>Fungi</taxon>
        <taxon>Dikarya</taxon>
        <taxon>Ascomycota</taxon>
        <taxon>Pezizomycotina</taxon>
        <taxon>Dothideomycetes</taxon>
        <taxon>Dothideomycetidae</taxon>
        <taxon>Dothideales</taxon>
        <taxon>Saccotheciaceae</taxon>
        <taxon>Aureobasidium</taxon>
    </lineage>
</organism>
<dbReference type="EMBL" id="QZAF01000265">
    <property type="protein sequence ID" value="THV69252.1"/>
    <property type="molecule type" value="Genomic_DNA"/>
</dbReference>
<feature type="compositionally biased region" description="Acidic residues" evidence="1">
    <location>
        <begin position="194"/>
        <end position="207"/>
    </location>
</feature>
<dbReference type="Proteomes" id="UP000304951">
    <property type="component" value="Unassembled WGS sequence"/>
</dbReference>
<sequence length="260" mass="28364">MSTDWKSVDALERLIAALIASKGGKVDNMAVERYFNDSHDTIENCCHIYQRAALTLIKDAEDTSRIDQDMRKRSGAPEKTATAKKGPPPLTISGRVTKRASKTTSMSHGRVLQAMGYRMDRIAPVLPSATLALPALPGPWARSAPLPIVLPGNDNASDDKQVSTPSKRPKPPKTPKAIAKGSNKLQAKPPKSDDGEEEEEEVEEVEDGSVKVKEESLQLLKTTLERLRNSELLQCDSRLVHRQDGTSGEIAVCLSPFFPA</sequence>
<evidence type="ECO:0000256" key="1">
    <source>
        <dbReference type="SAM" id="MobiDB-lite"/>
    </source>
</evidence>
<gene>
    <name evidence="2" type="ORF">D6D28_06035</name>
</gene>
<proteinExistence type="predicted"/>
<evidence type="ECO:0000313" key="3">
    <source>
        <dbReference type="Proteomes" id="UP000304951"/>
    </source>
</evidence>
<feature type="region of interest" description="Disordered" evidence="1">
    <location>
        <begin position="65"/>
        <end position="107"/>
    </location>
</feature>
<dbReference type="AlphaFoldDB" id="A0A4S8SFC5"/>
<feature type="compositionally biased region" description="Basic and acidic residues" evidence="1">
    <location>
        <begin position="65"/>
        <end position="76"/>
    </location>
</feature>
<name>A0A4S8SFC5_AURPU</name>